<reference evidence="2 3" key="2">
    <citation type="submission" date="2024-07" db="EMBL/GenBank/DDBJ databases">
        <authorList>
            <person name="Akdeniz Z."/>
        </authorList>
    </citation>
    <scope>NUCLEOTIDE SEQUENCE [LARGE SCALE GENOMIC DNA]</scope>
</reference>
<keyword evidence="3" id="KW-1185">Reference proteome</keyword>
<evidence type="ECO:0000313" key="2">
    <source>
        <dbReference type="EMBL" id="CAL6102244.1"/>
    </source>
</evidence>
<dbReference type="Proteomes" id="UP001642409">
    <property type="component" value="Unassembled WGS sequence"/>
</dbReference>
<protein>
    <submittedName>
        <fullName evidence="2">Hypothetical_protein</fullName>
    </submittedName>
</protein>
<proteinExistence type="predicted"/>
<name>A0AA86UIK0_9EUKA</name>
<gene>
    <name evidence="1" type="ORF">HINF_LOCUS29013</name>
    <name evidence="2" type="ORF">HINF_LOCUS71574</name>
</gene>
<evidence type="ECO:0000313" key="3">
    <source>
        <dbReference type="Proteomes" id="UP001642409"/>
    </source>
</evidence>
<dbReference type="EMBL" id="CATOUU010000691">
    <property type="protein sequence ID" value="CAI9941368.1"/>
    <property type="molecule type" value="Genomic_DNA"/>
</dbReference>
<sequence>MTICSAQLHLSVSKQVQQYSTKSELTRSIVKNKFTRFNLQPSMRSYNRLCQQYSLCFEGFNSCEGVKYSALETEQVIMSSLGQEELCNKTVTCSLVGDGVNIVLFIIFNFI</sequence>
<dbReference type="EMBL" id="CAXDID020000553">
    <property type="protein sequence ID" value="CAL6102244.1"/>
    <property type="molecule type" value="Genomic_DNA"/>
</dbReference>
<accession>A0AA86UIK0</accession>
<comment type="caution">
    <text evidence="1">The sequence shown here is derived from an EMBL/GenBank/DDBJ whole genome shotgun (WGS) entry which is preliminary data.</text>
</comment>
<reference evidence="1" key="1">
    <citation type="submission" date="2023-06" db="EMBL/GenBank/DDBJ databases">
        <authorList>
            <person name="Kurt Z."/>
        </authorList>
    </citation>
    <scope>NUCLEOTIDE SEQUENCE</scope>
</reference>
<organism evidence="1">
    <name type="scientific">Hexamita inflata</name>
    <dbReference type="NCBI Taxonomy" id="28002"/>
    <lineage>
        <taxon>Eukaryota</taxon>
        <taxon>Metamonada</taxon>
        <taxon>Diplomonadida</taxon>
        <taxon>Hexamitidae</taxon>
        <taxon>Hexamitinae</taxon>
        <taxon>Hexamita</taxon>
    </lineage>
</organism>
<evidence type="ECO:0000313" key="1">
    <source>
        <dbReference type="EMBL" id="CAI9941368.1"/>
    </source>
</evidence>
<dbReference type="AlphaFoldDB" id="A0AA86UIK0"/>